<feature type="region of interest" description="Disordered" evidence="1">
    <location>
        <begin position="1"/>
        <end position="26"/>
    </location>
</feature>
<protein>
    <submittedName>
        <fullName evidence="2">Uncharacterized protein</fullName>
    </submittedName>
</protein>
<reference evidence="2" key="2">
    <citation type="journal article" date="2015" name="Fish Shellfish Immunol.">
        <title>Early steps in the European eel (Anguilla anguilla)-Vibrio vulnificus interaction in the gills: Role of the RtxA13 toxin.</title>
        <authorList>
            <person name="Callol A."/>
            <person name="Pajuelo D."/>
            <person name="Ebbesson L."/>
            <person name="Teles M."/>
            <person name="MacKenzie S."/>
            <person name="Amaro C."/>
        </authorList>
    </citation>
    <scope>NUCLEOTIDE SEQUENCE</scope>
</reference>
<organism evidence="2">
    <name type="scientific">Anguilla anguilla</name>
    <name type="common">European freshwater eel</name>
    <name type="synonym">Muraena anguilla</name>
    <dbReference type="NCBI Taxonomy" id="7936"/>
    <lineage>
        <taxon>Eukaryota</taxon>
        <taxon>Metazoa</taxon>
        <taxon>Chordata</taxon>
        <taxon>Craniata</taxon>
        <taxon>Vertebrata</taxon>
        <taxon>Euteleostomi</taxon>
        <taxon>Actinopterygii</taxon>
        <taxon>Neopterygii</taxon>
        <taxon>Teleostei</taxon>
        <taxon>Anguilliformes</taxon>
        <taxon>Anguillidae</taxon>
        <taxon>Anguilla</taxon>
    </lineage>
</organism>
<feature type="compositionally biased region" description="Basic and acidic residues" evidence="1">
    <location>
        <begin position="7"/>
        <end position="19"/>
    </location>
</feature>
<sequence length="26" mass="2821">MNCGGVSREKERKKERSGLRDGGASL</sequence>
<name>A0A0E9TF39_ANGAN</name>
<dbReference type="EMBL" id="GBXM01056313">
    <property type="protein sequence ID" value="JAH52264.1"/>
    <property type="molecule type" value="Transcribed_RNA"/>
</dbReference>
<evidence type="ECO:0000313" key="2">
    <source>
        <dbReference type="EMBL" id="JAH52264.1"/>
    </source>
</evidence>
<evidence type="ECO:0000256" key="1">
    <source>
        <dbReference type="SAM" id="MobiDB-lite"/>
    </source>
</evidence>
<proteinExistence type="predicted"/>
<dbReference type="AlphaFoldDB" id="A0A0E9TF39"/>
<accession>A0A0E9TF39</accession>
<reference evidence="2" key="1">
    <citation type="submission" date="2014-11" db="EMBL/GenBank/DDBJ databases">
        <authorList>
            <person name="Amaro Gonzalez C."/>
        </authorList>
    </citation>
    <scope>NUCLEOTIDE SEQUENCE</scope>
</reference>